<accession>A0ABV5C4D3</accession>
<gene>
    <name evidence="1" type="ORF">ACE5LO_18090</name>
</gene>
<organism evidence="1 2">
    <name type="scientific">Paenibacillus medicaginis</name>
    <dbReference type="NCBI Taxonomy" id="1470560"/>
    <lineage>
        <taxon>Bacteria</taxon>
        <taxon>Bacillati</taxon>
        <taxon>Bacillota</taxon>
        <taxon>Bacilli</taxon>
        <taxon>Bacillales</taxon>
        <taxon>Paenibacillaceae</taxon>
        <taxon>Paenibacillus</taxon>
    </lineage>
</organism>
<dbReference type="EMBL" id="JBHIRY010000019">
    <property type="protein sequence ID" value="MFB5762301.1"/>
    <property type="molecule type" value="Genomic_DNA"/>
</dbReference>
<protein>
    <submittedName>
        <fullName evidence="1">Uncharacterized protein</fullName>
    </submittedName>
</protein>
<reference evidence="1 2" key="1">
    <citation type="submission" date="2024-09" db="EMBL/GenBank/DDBJ databases">
        <title>Paenibacillus zeirhizospherea sp. nov., isolated from surface of the maize (Zea mays) roots in a horticulture field, Hungary.</title>
        <authorList>
            <person name="Marton D."/>
            <person name="Farkas M."/>
            <person name="Bedics A."/>
            <person name="Toth E."/>
            <person name="Tancsics A."/>
            <person name="Boka K."/>
            <person name="Marati G."/>
            <person name="Kriszt B."/>
            <person name="Cserhati M."/>
        </authorList>
    </citation>
    <scope>NUCLEOTIDE SEQUENCE [LARGE SCALE GENOMIC DNA]</scope>
    <source>
        <strain evidence="1 2">JCM 18446</strain>
    </source>
</reference>
<proteinExistence type="predicted"/>
<comment type="caution">
    <text evidence="1">The sequence shown here is derived from an EMBL/GenBank/DDBJ whole genome shotgun (WGS) entry which is preliminary data.</text>
</comment>
<evidence type="ECO:0000313" key="1">
    <source>
        <dbReference type="EMBL" id="MFB5762301.1"/>
    </source>
</evidence>
<name>A0ABV5C4D3_9BACL</name>
<evidence type="ECO:0000313" key="2">
    <source>
        <dbReference type="Proteomes" id="UP001580430"/>
    </source>
</evidence>
<sequence length="41" mass="4470">MGLEKILDDIERMDSSSIAQATGLAGMSKPAFHRRVAEHEA</sequence>
<keyword evidence="2" id="KW-1185">Reference proteome</keyword>
<dbReference type="Proteomes" id="UP001580430">
    <property type="component" value="Unassembled WGS sequence"/>
</dbReference>
<dbReference type="RefSeq" id="WP_375521412.1">
    <property type="nucleotide sequence ID" value="NZ_JBHIRY010000019.1"/>
</dbReference>